<evidence type="ECO:0000256" key="2">
    <source>
        <dbReference type="ARBA" id="ARBA00022679"/>
    </source>
</evidence>
<proteinExistence type="predicted"/>
<comment type="caution">
    <text evidence="6">The sequence shown here is derived from an EMBL/GenBank/DDBJ whole genome shotgun (WGS) entry which is preliminary data.</text>
</comment>
<dbReference type="PANTHER" id="PTHR43464:SF19">
    <property type="entry name" value="UBIQUINONE BIOSYNTHESIS O-METHYLTRANSFERASE, MITOCHONDRIAL"/>
    <property type="match status" value="1"/>
</dbReference>
<keyword evidence="2 6" id="KW-0808">Transferase</keyword>
<name>A0A4R6RV22_9MICO</name>
<dbReference type="OrthoDB" id="9786503at2"/>
<dbReference type="PANTHER" id="PTHR43464">
    <property type="entry name" value="METHYLTRANSFERASE"/>
    <property type="match status" value="1"/>
</dbReference>
<sequence length="246" mass="25956">MSGVSDAQRAQRPDRDPGQSPDRDPDLAPAEPSAQTPAEFWEERYAGTERVWSGRVNPALAAVAADWSPGRSLDLGCGEGGDALWLAEHGWTATGIDLSPSAIARASAEAERRGLSGITFVAADLVAWARDPAPIDRGAAGFDLVTASFLQSPVEFPRERVLRAAADRVVPGGRLVVLAHATAPSWADAAHAHHDFPTPEQELMALGLDPAAWRIEVAEVRERAIPAPDGTPGTIGDTVVVAERLG</sequence>
<reference evidence="6 7" key="1">
    <citation type="submission" date="2019-03" db="EMBL/GenBank/DDBJ databases">
        <title>Genomic analyses of the natural microbiome of Caenorhabditis elegans.</title>
        <authorList>
            <person name="Samuel B."/>
        </authorList>
    </citation>
    <scope>NUCLEOTIDE SEQUENCE [LARGE SCALE GENOMIC DNA]</scope>
    <source>
        <strain evidence="6 7">JUb18</strain>
    </source>
</reference>
<dbReference type="GO" id="GO:0032259">
    <property type="term" value="P:methylation"/>
    <property type="evidence" value="ECO:0007669"/>
    <property type="project" value="UniProtKB-KW"/>
</dbReference>
<gene>
    <name evidence="6" type="ORF">EDF62_2454</name>
</gene>
<evidence type="ECO:0000256" key="1">
    <source>
        <dbReference type="ARBA" id="ARBA00022603"/>
    </source>
</evidence>
<dbReference type="InterPro" id="IPR029063">
    <property type="entry name" value="SAM-dependent_MTases_sf"/>
</dbReference>
<evidence type="ECO:0000259" key="5">
    <source>
        <dbReference type="Pfam" id="PF13649"/>
    </source>
</evidence>
<dbReference type="AlphaFoldDB" id="A0A4R6RV22"/>
<dbReference type="Proteomes" id="UP000295601">
    <property type="component" value="Unassembled WGS sequence"/>
</dbReference>
<accession>A0A4R6RV22</accession>
<keyword evidence="7" id="KW-1185">Reference proteome</keyword>
<feature type="domain" description="Methyltransferase" evidence="5">
    <location>
        <begin position="73"/>
        <end position="173"/>
    </location>
</feature>
<organism evidence="6 7">
    <name type="scientific">Leucobacter luti</name>
    <dbReference type="NCBI Taxonomy" id="340320"/>
    <lineage>
        <taxon>Bacteria</taxon>
        <taxon>Bacillati</taxon>
        <taxon>Actinomycetota</taxon>
        <taxon>Actinomycetes</taxon>
        <taxon>Micrococcales</taxon>
        <taxon>Microbacteriaceae</taxon>
        <taxon>Leucobacter</taxon>
    </lineage>
</organism>
<evidence type="ECO:0000256" key="3">
    <source>
        <dbReference type="ARBA" id="ARBA00022691"/>
    </source>
</evidence>
<evidence type="ECO:0000256" key="4">
    <source>
        <dbReference type="SAM" id="MobiDB-lite"/>
    </source>
</evidence>
<dbReference type="GO" id="GO:0008168">
    <property type="term" value="F:methyltransferase activity"/>
    <property type="evidence" value="ECO:0007669"/>
    <property type="project" value="UniProtKB-KW"/>
</dbReference>
<protein>
    <submittedName>
        <fullName evidence="6">Methyltransferase family protein</fullName>
    </submittedName>
</protein>
<dbReference type="EMBL" id="SNYA01000006">
    <property type="protein sequence ID" value="TDP90802.1"/>
    <property type="molecule type" value="Genomic_DNA"/>
</dbReference>
<dbReference type="SUPFAM" id="SSF53335">
    <property type="entry name" value="S-adenosyl-L-methionine-dependent methyltransferases"/>
    <property type="match status" value="1"/>
</dbReference>
<feature type="compositionally biased region" description="Basic and acidic residues" evidence="4">
    <location>
        <begin position="9"/>
        <end position="26"/>
    </location>
</feature>
<evidence type="ECO:0000313" key="6">
    <source>
        <dbReference type="EMBL" id="TDP90802.1"/>
    </source>
</evidence>
<keyword evidence="3" id="KW-0949">S-adenosyl-L-methionine</keyword>
<evidence type="ECO:0000313" key="7">
    <source>
        <dbReference type="Proteomes" id="UP000295601"/>
    </source>
</evidence>
<feature type="region of interest" description="Disordered" evidence="4">
    <location>
        <begin position="1"/>
        <end position="39"/>
    </location>
</feature>
<dbReference type="Pfam" id="PF13649">
    <property type="entry name" value="Methyltransf_25"/>
    <property type="match status" value="1"/>
</dbReference>
<dbReference type="CDD" id="cd02440">
    <property type="entry name" value="AdoMet_MTases"/>
    <property type="match status" value="1"/>
</dbReference>
<keyword evidence="1 6" id="KW-0489">Methyltransferase</keyword>
<dbReference type="InterPro" id="IPR041698">
    <property type="entry name" value="Methyltransf_25"/>
</dbReference>
<dbReference type="Gene3D" id="3.40.50.150">
    <property type="entry name" value="Vaccinia Virus protein VP39"/>
    <property type="match status" value="1"/>
</dbReference>